<sequence>MEENNSSWNDVDVEKILVVAVDSNIEYADIGLSYDSDTVSEVHHDTFENVFAHGIPSHEPLESNTRTHNLLNKAKDLVLRLYNVDEIGKDLLSGHKIISEEDLKCDPKQCLKVKQRKSPLSYHGFVYGETQFVEPPKVPLKRRDLDLKKHLEQAQLSNYDPKLWKILPMKYFCYVKQALLKF</sequence>
<evidence type="ECO:0000313" key="2">
    <source>
        <dbReference type="Proteomes" id="UP001151760"/>
    </source>
</evidence>
<dbReference type="EMBL" id="BQNB010014060">
    <property type="protein sequence ID" value="GJT23497.1"/>
    <property type="molecule type" value="Genomic_DNA"/>
</dbReference>
<reference evidence="1" key="2">
    <citation type="submission" date="2022-01" db="EMBL/GenBank/DDBJ databases">
        <authorList>
            <person name="Yamashiro T."/>
            <person name="Shiraishi A."/>
            <person name="Satake H."/>
            <person name="Nakayama K."/>
        </authorList>
    </citation>
    <scope>NUCLEOTIDE SEQUENCE</scope>
</reference>
<accession>A0ABQ5CAC7</accession>
<reference evidence="1" key="1">
    <citation type="journal article" date="2022" name="Int. J. Mol. Sci.">
        <title>Draft Genome of Tanacetum Coccineum: Genomic Comparison of Closely Related Tanacetum-Family Plants.</title>
        <authorList>
            <person name="Yamashiro T."/>
            <person name="Shiraishi A."/>
            <person name="Nakayama K."/>
            <person name="Satake H."/>
        </authorList>
    </citation>
    <scope>NUCLEOTIDE SEQUENCE</scope>
</reference>
<proteinExistence type="predicted"/>
<gene>
    <name evidence="1" type="ORF">Tco_0893434</name>
</gene>
<dbReference type="Proteomes" id="UP001151760">
    <property type="component" value="Unassembled WGS sequence"/>
</dbReference>
<name>A0ABQ5CAC7_9ASTR</name>
<protein>
    <submittedName>
        <fullName evidence="1">Uncharacterized protein</fullName>
    </submittedName>
</protein>
<organism evidence="1 2">
    <name type="scientific">Tanacetum coccineum</name>
    <dbReference type="NCBI Taxonomy" id="301880"/>
    <lineage>
        <taxon>Eukaryota</taxon>
        <taxon>Viridiplantae</taxon>
        <taxon>Streptophyta</taxon>
        <taxon>Embryophyta</taxon>
        <taxon>Tracheophyta</taxon>
        <taxon>Spermatophyta</taxon>
        <taxon>Magnoliopsida</taxon>
        <taxon>eudicotyledons</taxon>
        <taxon>Gunneridae</taxon>
        <taxon>Pentapetalae</taxon>
        <taxon>asterids</taxon>
        <taxon>campanulids</taxon>
        <taxon>Asterales</taxon>
        <taxon>Asteraceae</taxon>
        <taxon>Asteroideae</taxon>
        <taxon>Anthemideae</taxon>
        <taxon>Anthemidinae</taxon>
        <taxon>Tanacetum</taxon>
    </lineage>
</organism>
<keyword evidence="2" id="KW-1185">Reference proteome</keyword>
<comment type="caution">
    <text evidence="1">The sequence shown here is derived from an EMBL/GenBank/DDBJ whole genome shotgun (WGS) entry which is preliminary data.</text>
</comment>
<evidence type="ECO:0000313" key="1">
    <source>
        <dbReference type="EMBL" id="GJT23497.1"/>
    </source>
</evidence>